<gene>
    <name evidence="1" type="ORF">Cva_01713</name>
</gene>
<accession>A0A0K8MET9</accession>
<name>A0A0K8MET9_9PROT</name>
<reference evidence="1 2" key="1">
    <citation type="submission" date="2015-03" db="EMBL/GenBank/DDBJ databases">
        <title>Caedibacter varicaedens, whole genome shotgun sequence.</title>
        <authorList>
            <person name="Suzuki H."/>
            <person name="Dapper A.L."/>
            <person name="Gibson A.K."/>
            <person name="Jackson C."/>
            <person name="Lee H."/>
            <person name="Pejaver V.R."/>
            <person name="Doak T."/>
            <person name="Lynch M."/>
        </authorList>
    </citation>
    <scope>NUCLEOTIDE SEQUENCE [LARGE SCALE GENOMIC DNA]</scope>
</reference>
<organism evidence="1 2">
    <name type="scientific">Caedimonas varicaedens</name>
    <dbReference type="NCBI Taxonomy" id="1629334"/>
    <lineage>
        <taxon>Bacteria</taxon>
        <taxon>Pseudomonadati</taxon>
        <taxon>Pseudomonadota</taxon>
        <taxon>Alphaproteobacteria</taxon>
        <taxon>Holosporales</taxon>
        <taxon>Caedimonadaceae</taxon>
        <taxon>Caedimonas</taxon>
    </lineage>
</organism>
<dbReference type="InterPro" id="IPR027417">
    <property type="entry name" value="P-loop_NTPase"/>
</dbReference>
<evidence type="ECO:0000313" key="1">
    <source>
        <dbReference type="EMBL" id="GAO99040.1"/>
    </source>
</evidence>
<dbReference type="AlphaFoldDB" id="A0A0K8MET9"/>
<evidence type="ECO:0000313" key="2">
    <source>
        <dbReference type="Proteomes" id="UP000036771"/>
    </source>
</evidence>
<comment type="caution">
    <text evidence="1">The sequence shown here is derived from an EMBL/GenBank/DDBJ whole genome shotgun (WGS) entry which is preliminary data.</text>
</comment>
<dbReference type="OrthoDB" id="9771580at2"/>
<dbReference type="STRING" id="1629334.Cva_01713"/>
<dbReference type="EMBL" id="BBVC01000117">
    <property type="protein sequence ID" value="GAO99040.1"/>
    <property type="molecule type" value="Genomic_DNA"/>
</dbReference>
<sequence length="660" mass="76697">MPQFCSLCDLTHDLKLIIKGMHEDGIALSKIQALLEQETGQQISESALYRHVYFCLKAQALVPLGIDTTEPPHRVEHAVFPFYDFFKEAWTEIDPAPFIDNWHIKDLCEIFEAMMKGEIKNRKLVINMPPRMGKTNLISVAFVAWAWTINPSLKFIYASYKGDVSGEQSRLCRKLIESEWYQERWGNLFDLEKDQSTKERFANTKHGARISTSLQTDITAFGCDIFVLDDPNGIRDKDVDFERAQTYFETVCPSRMNPQGLNIRIVVQQRVSSKDITGFIQKTDTKGLWQHFVLPLEFDPELNTQVVSTTGKIWKDRRIQEGEILWPQFFKEEIIEELKSLPSYAGQYQQRPTAKAGNFFKRKDFLVYDHNLLDDHAGFVLLANHIDVKPLQERHEAACIVLSLYTYKNRNRMVMMGAWTGSVTMEENLQQIVRMAHDCRDNGTFEINDGPLVWKEVKAHYFDQNNKPIDPEKIKLKRRRKDRILPEPIYTVEKKPWFDQPPYRSKVITTSSNIVAEDLWRQGKMVRPHFRIHPFAAKDMLGKRPISQEEIDAFVKRFMGEAEYLFLAPAHLYPYLTDFLDMITSYPDEGAHALGQALINAMIYCWVTGKIKVPWAVGDLLRSGTFKDADHWEKQTDMTKLHELTHQAFTYIKLNPKIQD</sequence>
<dbReference type="Gene3D" id="3.40.50.300">
    <property type="entry name" value="P-loop containing nucleotide triphosphate hydrolases"/>
    <property type="match status" value="1"/>
</dbReference>
<keyword evidence="2" id="KW-1185">Reference proteome</keyword>
<evidence type="ECO:0008006" key="3">
    <source>
        <dbReference type="Google" id="ProtNLM"/>
    </source>
</evidence>
<proteinExistence type="predicted"/>
<protein>
    <recommendedName>
        <fullName evidence="3">Terminase-like family protein</fullName>
    </recommendedName>
</protein>
<dbReference type="Proteomes" id="UP000036771">
    <property type="component" value="Unassembled WGS sequence"/>
</dbReference>